<reference evidence="1" key="1">
    <citation type="submission" date="2021-08" db="EMBL/GenBank/DDBJ databases">
        <title>WGS assembly of Ceratopteris richardii.</title>
        <authorList>
            <person name="Marchant D.B."/>
            <person name="Chen G."/>
            <person name="Jenkins J."/>
            <person name="Shu S."/>
            <person name="Leebens-Mack J."/>
            <person name="Grimwood J."/>
            <person name="Schmutz J."/>
            <person name="Soltis P."/>
            <person name="Soltis D."/>
            <person name="Chen Z.-H."/>
        </authorList>
    </citation>
    <scope>NUCLEOTIDE SEQUENCE</scope>
    <source>
        <strain evidence="1">Whitten #5841</strain>
        <tissue evidence="1">Leaf</tissue>
    </source>
</reference>
<organism evidence="1 2">
    <name type="scientific">Ceratopteris richardii</name>
    <name type="common">Triangle waterfern</name>
    <dbReference type="NCBI Taxonomy" id="49495"/>
    <lineage>
        <taxon>Eukaryota</taxon>
        <taxon>Viridiplantae</taxon>
        <taxon>Streptophyta</taxon>
        <taxon>Embryophyta</taxon>
        <taxon>Tracheophyta</taxon>
        <taxon>Polypodiopsida</taxon>
        <taxon>Polypodiidae</taxon>
        <taxon>Polypodiales</taxon>
        <taxon>Pteridineae</taxon>
        <taxon>Pteridaceae</taxon>
        <taxon>Parkerioideae</taxon>
        <taxon>Ceratopteris</taxon>
    </lineage>
</organism>
<dbReference type="OrthoDB" id="1724165at2759"/>
<protein>
    <submittedName>
        <fullName evidence="1">Uncharacterized protein</fullName>
    </submittedName>
</protein>
<comment type="caution">
    <text evidence="1">The sequence shown here is derived from an EMBL/GenBank/DDBJ whole genome shotgun (WGS) entry which is preliminary data.</text>
</comment>
<accession>A0A8T2S949</accession>
<dbReference type="EMBL" id="CM035426">
    <property type="protein sequence ID" value="KAH7315199.1"/>
    <property type="molecule type" value="Genomic_DNA"/>
</dbReference>
<keyword evidence="2" id="KW-1185">Reference proteome</keyword>
<name>A0A8T2S949_CERRI</name>
<dbReference type="Proteomes" id="UP000825935">
    <property type="component" value="Chromosome 21"/>
</dbReference>
<proteinExistence type="predicted"/>
<sequence>MQKIYEQKYAILGRVKEDKLQEVNLGTDSEPKMVRVSKELEGQFLEDLICLLKEYIDVFAWDYSQVKCINQDLHQHRINLNFKTG</sequence>
<gene>
    <name evidence="1" type="ORF">KP509_21G039300</name>
</gene>
<evidence type="ECO:0000313" key="2">
    <source>
        <dbReference type="Proteomes" id="UP000825935"/>
    </source>
</evidence>
<evidence type="ECO:0000313" key="1">
    <source>
        <dbReference type="EMBL" id="KAH7315199.1"/>
    </source>
</evidence>
<dbReference type="AlphaFoldDB" id="A0A8T2S949"/>